<evidence type="ECO:0000256" key="4">
    <source>
        <dbReference type="ARBA" id="ARBA00020594"/>
    </source>
</evidence>
<reference evidence="10 11" key="1">
    <citation type="submission" date="2018-04" db="EMBL/GenBank/DDBJ databases">
        <title>The genome of golden apple snail Pomacea canaliculata provides insight into stress tolerance and invasive adaptation.</title>
        <authorList>
            <person name="Liu C."/>
            <person name="Liu B."/>
            <person name="Ren Y."/>
            <person name="Zhang Y."/>
            <person name="Wang H."/>
            <person name="Li S."/>
            <person name="Jiang F."/>
            <person name="Yin L."/>
            <person name="Zhang G."/>
            <person name="Qian W."/>
            <person name="Fan W."/>
        </authorList>
    </citation>
    <scope>NUCLEOTIDE SEQUENCE [LARGE SCALE GENOMIC DNA]</scope>
    <source>
        <strain evidence="10">SZHN2017</strain>
        <tissue evidence="10">Muscle</tissue>
    </source>
</reference>
<keyword evidence="5" id="KW-0963">Cytoplasm</keyword>
<dbReference type="GO" id="GO:0005634">
    <property type="term" value="C:nucleus"/>
    <property type="evidence" value="ECO:0007669"/>
    <property type="project" value="UniProtKB-SubCell"/>
</dbReference>
<keyword evidence="6" id="KW-0489">Methyltransferase</keyword>
<evidence type="ECO:0000256" key="3">
    <source>
        <dbReference type="ARBA" id="ARBA00011914"/>
    </source>
</evidence>
<dbReference type="Gene3D" id="3.40.50.150">
    <property type="entry name" value="Vaccinia Virus protein VP39"/>
    <property type="match status" value="1"/>
</dbReference>
<dbReference type="STRING" id="400727.A0A2T7NWM5"/>
<dbReference type="GO" id="GO:0032259">
    <property type="term" value="P:methylation"/>
    <property type="evidence" value="ECO:0007669"/>
    <property type="project" value="UniProtKB-KW"/>
</dbReference>
<evidence type="ECO:0000256" key="7">
    <source>
        <dbReference type="ARBA" id="ARBA00022679"/>
    </source>
</evidence>
<evidence type="ECO:0000256" key="9">
    <source>
        <dbReference type="SAM" id="MobiDB-lite"/>
    </source>
</evidence>
<dbReference type="InterPro" id="IPR019410">
    <property type="entry name" value="Methyltransf_16"/>
</dbReference>
<keyword evidence="7" id="KW-0808">Transferase</keyword>
<evidence type="ECO:0000256" key="8">
    <source>
        <dbReference type="ARBA" id="ARBA00023242"/>
    </source>
</evidence>
<feature type="region of interest" description="Disordered" evidence="9">
    <location>
        <begin position="1"/>
        <end position="35"/>
    </location>
</feature>
<proteinExistence type="predicted"/>
<dbReference type="Pfam" id="PF10294">
    <property type="entry name" value="Methyltransf_16"/>
    <property type="match status" value="1"/>
</dbReference>
<dbReference type="OrthoDB" id="413520at2759"/>
<gene>
    <name evidence="10" type="ORF">C0Q70_13224</name>
</gene>
<dbReference type="Proteomes" id="UP000245119">
    <property type="component" value="Linkage Group LG8"/>
</dbReference>
<evidence type="ECO:0000256" key="1">
    <source>
        <dbReference type="ARBA" id="ARBA00004123"/>
    </source>
</evidence>
<dbReference type="EC" id="2.1.1.60" evidence="3"/>
<dbReference type="OMA" id="WYYLAPQ"/>
<evidence type="ECO:0000256" key="2">
    <source>
        <dbReference type="ARBA" id="ARBA00004496"/>
    </source>
</evidence>
<dbReference type="InterPro" id="IPR029063">
    <property type="entry name" value="SAM-dependent_MTases_sf"/>
</dbReference>
<dbReference type="PANTHER" id="PTHR13539:SF3">
    <property type="entry name" value="CALMODULIN-LYSINE N-METHYLTRANSFERASE"/>
    <property type="match status" value="1"/>
</dbReference>
<keyword evidence="11" id="KW-1185">Reference proteome</keyword>
<dbReference type="EMBL" id="PZQS01000008">
    <property type="protein sequence ID" value="PVD25568.1"/>
    <property type="molecule type" value="Genomic_DNA"/>
</dbReference>
<comment type="subcellular location">
    <subcellularLocation>
        <location evidence="2">Cytoplasm</location>
    </subcellularLocation>
    <subcellularLocation>
        <location evidence="1">Nucleus</location>
    </subcellularLocation>
</comment>
<keyword evidence="8" id="KW-0539">Nucleus</keyword>
<evidence type="ECO:0000256" key="5">
    <source>
        <dbReference type="ARBA" id="ARBA00022490"/>
    </source>
</evidence>
<dbReference type="GO" id="GO:0018025">
    <property type="term" value="F:calmodulin-lysine N-methyltransferase activity"/>
    <property type="evidence" value="ECO:0007669"/>
    <property type="project" value="UniProtKB-EC"/>
</dbReference>
<protein>
    <recommendedName>
        <fullName evidence="4">Calmodulin-lysine N-methyltransferase</fullName>
        <ecNumber evidence="3">2.1.1.60</ecNumber>
    </recommendedName>
</protein>
<organism evidence="10 11">
    <name type="scientific">Pomacea canaliculata</name>
    <name type="common">Golden apple snail</name>
    <dbReference type="NCBI Taxonomy" id="400727"/>
    <lineage>
        <taxon>Eukaryota</taxon>
        <taxon>Metazoa</taxon>
        <taxon>Spiralia</taxon>
        <taxon>Lophotrochozoa</taxon>
        <taxon>Mollusca</taxon>
        <taxon>Gastropoda</taxon>
        <taxon>Caenogastropoda</taxon>
        <taxon>Architaenioglossa</taxon>
        <taxon>Ampullarioidea</taxon>
        <taxon>Ampullariidae</taxon>
        <taxon>Pomacea</taxon>
    </lineage>
</organism>
<accession>A0A2T7NWM5</accession>
<dbReference type="GO" id="GO:0005737">
    <property type="term" value="C:cytoplasm"/>
    <property type="evidence" value="ECO:0007669"/>
    <property type="project" value="UniProtKB-SubCell"/>
</dbReference>
<sequence>MMHPRPLATNQAEGMQKAVKRKATTDEQSSQLKRRQIARERWNILIETIHGQRTSQTQQSVVSVRRFQSYGLLQTQKIKTPECENETEDASWYQYSCHSFPNLSLIVRHLSETIKPSDLLGFNNTGNVCVWPSEEVMTYYCLQNHDKFADANVIEVGGGMTCLAGMAVATCSKASRVVLTDGNEQSISNLRHIIGQNKTGGTSLSARMLRWGPTLVDQDLKEQFDIVLCADCLFFDEGRKHLVQTLHSLLKPKGEAWIFAPSRHKTFYMFTDLAKNFFDEEQPEVYDTTVWRLHKQLQASSEVYDENLHFPLFVRLIKGDPTNDSRDTTPESR</sequence>
<comment type="caution">
    <text evidence="10">The sequence shown here is derived from an EMBL/GenBank/DDBJ whole genome shotgun (WGS) entry which is preliminary data.</text>
</comment>
<name>A0A2T7NWM5_POMCA</name>
<dbReference type="AlphaFoldDB" id="A0A2T7NWM5"/>
<evidence type="ECO:0000313" key="11">
    <source>
        <dbReference type="Proteomes" id="UP000245119"/>
    </source>
</evidence>
<evidence type="ECO:0000256" key="6">
    <source>
        <dbReference type="ARBA" id="ARBA00022603"/>
    </source>
</evidence>
<dbReference type="PANTHER" id="PTHR13539">
    <property type="entry name" value="CALMODULIN-LYSINE N-METHYLTRANSFERASE"/>
    <property type="match status" value="1"/>
</dbReference>
<dbReference type="InterPro" id="IPR025800">
    <property type="entry name" value="CaM-Lys-N-MeTrfase"/>
</dbReference>
<evidence type="ECO:0000313" key="10">
    <source>
        <dbReference type="EMBL" id="PVD25568.1"/>
    </source>
</evidence>
<dbReference type="SUPFAM" id="SSF53335">
    <property type="entry name" value="S-adenosyl-L-methionine-dependent methyltransferases"/>
    <property type="match status" value="1"/>
</dbReference>